<feature type="compositionally biased region" description="Basic and acidic residues" evidence="3">
    <location>
        <begin position="423"/>
        <end position="438"/>
    </location>
</feature>
<protein>
    <recommendedName>
        <fullName evidence="5">CBS domain-containing protein</fullName>
    </recommendedName>
</protein>
<dbReference type="PANTHER" id="PTHR43080">
    <property type="entry name" value="CBS DOMAIN-CONTAINING PROTEIN CBSX3, MITOCHONDRIAL"/>
    <property type="match status" value="1"/>
</dbReference>
<evidence type="ECO:0000256" key="1">
    <source>
        <dbReference type="ARBA" id="ARBA00023122"/>
    </source>
</evidence>
<feature type="domain" description="CBS" evidence="5">
    <location>
        <begin position="11"/>
        <end position="69"/>
    </location>
</feature>
<keyword evidence="4" id="KW-0472">Membrane</keyword>
<evidence type="ECO:0000256" key="3">
    <source>
        <dbReference type="SAM" id="MobiDB-lite"/>
    </source>
</evidence>
<dbReference type="SUPFAM" id="SSF54631">
    <property type="entry name" value="CBS-domain pair"/>
    <property type="match status" value="2"/>
</dbReference>
<dbReference type="SMART" id="SM00116">
    <property type="entry name" value="CBS"/>
    <property type="match status" value="4"/>
</dbReference>
<proteinExistence type="predicted"/>
<evidence type="ECO:0000259" key="5">
    <source>
        <dbReference type="PROSITE" id="PS51371"/>
    </source>
</evidence>
<accession>A0A376B347</accession>
<dbReference type="InterPro" id="IPR046342">
    <property type="entry name" value="CBS_dom_sf"/>
</dbReference>
<dbReference type="PROSITE" id="PS51371">
    <property type="entry name" value="CBS"/>
    <property type="match status" value="3"/>
</dbReference>
<dbReference type="EMBL" id="UFAJ01000061">
    <property type="protein sequence ID" value="SSD58894.1"/>
    <property type="molecule type" value="Genomic_DNA"/>
</dbReference>
<feature type="domain" description="CBS" evidence="5">
    <location>
        <begin position="229"/>
        <end position="289"/>
    </location>
</feature>
<dbReference type="AlphaFoldDB" id="A0A376B347"/>
<evidence type="ECO:0000256" key="2">
    <source>
        <dbReference type="PROSITE-ProRule" id="PRU00703"/>
    </source>
</evidence>
<dbReference type="InterPro" id="IPR051257">
    <property type="entry name" value="Diverse_CBS-Domain"/>
</dbReference>
<dbReference type="Pfam" id="PF00571">
    <property type="entry name" value="CBS"/>
    <property type="match status" value="4"/>
</dbReference>
<feature type="domain" description="CBS" evidence="5">
    <location>
        <begin position="149"/>
        <end position="221"/>
    </location>
</feature>
<evidence type="ECO:0000313" key="6">
    <source>
        <dbReference type="EMBL" id="SSD58894.1"/>
    </source>
</evidence>
<reference evidence="7" key="1">
    <citation type="submission" date="2018-06" db="EMBL/GenBank/DDBJ databases">
        <authorList>
            <person name="Guldener U."/>
        </authorList>
    </citation>
    <scope>NUCLEOTIDE SEQUENCE [LARGE SCALE GENOMIC DNA]</scope>
    <source>
        <strain evidence="7">UTAD17</strain>
    </source>
</reference>
<keyword evidence="7" id="KW-1185">Reference proteome</keyword>
<keyword evidence="4" id="KW-1133">Transmembrane helix</keyword>
<dbReference type="InterPro" id="IPR000644">
    <property type="entry name" value="CBS_dom"/>
</dbReference>
<dbReference type="VEuPathDB" id="FungiDB:SCODWIG_00655"/>
<evidence type="ECO:0000313" key="7">
    <source>
        <dbReference type="Proteomes" id="UP000262825"/>
    </source>
</evidence>
<keyword evidence="1 2" id="KW-0129">CBS domain</keyword>
<name>A0A376B347_9ASCO</name>
<feature type="region of interest" description="Disordered" evidence="3">
    <location>
        <begin position="409"/>
        <end position="438"/>
    </location>
</feature>
<keyword evidence="4" id="KW-0812">Transmembrane</keyword>
<dbReference type="Gene3D" id="3.10.580.10">
    <property type="entry name" value="CBS-domain"/>
    <property type="match status" value="2"/>
</dbReference>
<gene>
    <name evidence="6" type="ORF">SCODWIG_00655</name>
</gene>
<dbReference type="Proteomes" id="UP000262825">
    <property type="component" value="Unassembled WGS sequence"/>
</dbReference>
<dbReference type="OrthoDB" id="418595at2759"/>
<dbReference type="PANTHER" id="PTHR43080:SF2">
    <property type="entry name" value="CBS DOMAIN-CONTAINING PROTEIN"/>
    <property type="match status" value="1"/>
</dbReference>
<organism evidence="6 7">
    <name type="scientific">Saccharomycodes ludwigii</name>
    <dbReference type="NCBI Taxonomy" id="36035"/>
    <lineage>
        <taxon>Eukaryota</taxon>
        <taxon>Fungi</taxon>
        <taxon>Dikarya</taxon>
        <taxon>Ascomycota</taxon>
        <taxon>Saccharomycotina</taxon>
        <taxon>Saccharomycetes</taxon>
        <taxon>Saccharomycodales</taxon>
        <taxon>Saccharomycodaceae</taxon>
        <taxon>Saccharomycodes</taxon>
    </lineage>
</organism>
<feature type="transmembrane region" description="Helical" evidence="4">
    <location>
        <begin position="462"/>
        <end position="481"/>
    </location>
</feature>
<evidence type="ECO:0000256" key="4">
    <source>
        <dbReference type="SAM" id="Phobius"/>
    </source>
</evidence>
<sequence length="486" mass="56121">MKSIITLSNLPLDPPLGCSVTDDVRTVAQRFKKLKVHCLLVYSQNKVLVGVITTKDLAFRSNLNSNVKIKDIYTRNPLIIDDHTELITALRIMCQKKIRHLIIKNNKANNHEDIVGIFDITKNLKKVIPSLDRFDYNYSLKMVLQDGHYFTKPVIIGLDSTISEALALMRKYNTTAILVKDVVNNTNAEYAHQLLDFNIIGILTSKDIVYRVLVDPDIEPSISKITRVMTIRPNFAYSSNLVSEALQMMFKGNFLNLPVIDENEQDKLIGMVSVLQLTHAEIIAREKEENDLYWETFKNALQYPVFLVFKIFNCDETSEHKRSLKIENRIKTIRIMYDEKENIFAQLNTQLKSCNITTDNMYFYISETKSVKISSDRDLKQCLLEKQTSFALYRHNLIIELLIVGNGNKVKDQPNNQPPPFTTKDHKESAKDSKQETKNKPVALKMVTNFFKKIKSNHNHNGSNYLFINYTMFFFLGFFVGRKLKI</sequence>